<reference evidence="2" key="1">
    <citation type="submission" date="2016-10" db="EMBL/GenBank/DDBJ databases">
        <authorList>
            <person name="Varghese N."/>
            <person name="Submissions S."/>
        </authorList>
    </citation>
    <scope>NUCLEOTIDE SEQUENCE [LARGE SCALE GENOMIC DNA]</scope>
    <source>
        <strain evidence="2">Nm69</strain>
    </source>
</reference>
<name>A0A1I4DD00_9PROT</name>
<dbReference type="STRING" id="52441.SAMN05216302_102045"/>
<accession>A0A1I4DD00</accession>
<dbReference type="AlphaFoldDB" id="A0A1I4DD00"/>
<dbReference type="Proteomes" id="UP000199533">
    <property type="component" value="Unassembled WGS sequence"/>
</dbReference>
<gene>
    <name evidence="1" type="ORF">SAMN05216302_102045</name>
</gene>
<proteinExistence type="predicted"/>
<protein>
    <submittedName>
        <fullName evidence="1">Uncharacterized protein</fullName>
    </submittedName>
</protein>
<sequence>MHFLVFYLLLTVFITDLSIANTLSNYCKAINDIKAVLGTGPRRLNTAFVERLVGNSHEIKKKSVMVQIMLHAQVRNIPRGKYAYSYETMTRDIKTCLFCFKAVQVSSQVTPGLPPL</sequence>
<evidence type="ECO:0000313" key="2">
    <source>
        <dbReference type="Proteomes" id="UP000199533"/>
    </source>
</evidence>
<keyword evidence="2" id="KW-1185">Reference proteome</keyword>
<dbReference type="EMBL" id="FOSP01000020">
    <property type="protein sequence ID" value="SFK90893.1"/>
    <property type="molecule type" value="Genomic_DNA"/>
</dbReference>
<organism evidence="1 2">
    <name type="scientific">Nitrosomonas aestuarii</name>
    <dbReference type="NCBI Taxonomy" id="52441"/>
    <lineage>
        <taxon>Bacteria</taxon>
        <taxon>Pseudomonadati</taxon>
        <taxon>Pseudomonadota</taxon>
        <taxon>Betaproteobacteria</taxon>
        <taxon>Nitrosomonadales</taxon>
        <taxon>Nitrosomonadaceae</taxon>
        <taxon>Nitrosomonas</taxon>
    </lineage>
</organism>
<evidence type="ECO:0000313" key="1">
    <source>
        <dbReference type="EMBL" id="SFK90893.1"/>
    </source>
</evidence>